<dbReference type="Proteomes" id="UP001500665">
    <property type="component" value="Unassembled WGS sequence"/>
</dbReference>
<proteinExistence type="predicted"/>
<comment type="caution">
    <text evidence="6">The sequence shown here is derived from an EMBL/GenBank/DDBJ whole genome shotgun (WGS) entry which is preliminary data.</text>
</comment>
<feature type="domain" description="HTH tetR-type" evidence="5">
    <location>
        <begin position="22"/>
        <end position="82"/>
    </location>
</feature>
<dbReference type="InterPro" id="IPR050109">
    <property type="entry name" value="HTH-type_TetR-like_transc_reg"/>
</dbReference>
<keyword evidence="3" id="KW-0804">Transcription</keyword>
<name>A0ABN1RUZ5_9ACTN</name>
<evidence type="ECO:0000313" key="6">
    <source>
        <dbReference type="EMBL" id="GAA0964613.1"/>
    </source>
</evidence>
<organism evidence="6 7">
    <name type="scientific">Actinocorallia libanotica</name>
    <dbReference type="NCBI Taxonomy" id="46162"/>
    <lineage>
        <taxon>Bacteria</taxon>
        <taxon>Bacillati</taxon>
        <taxon>Actinomycetota</taxon>
        <taxon>Actinomycetes</taxon>
        <taxon>Streptosporangiales</taxon>
        <taxon>Thermomonosporaceae</taxon>
        <taxon>Actinocorallia</taxon>
    </lineage>
</organism>
<keyword evidence="2 4" id="KW-0238">DNA-binding</keyword>
<dbReference type="PRINTS" id="PR00455">
    <property type="entry name" value="HTHTETR"/>
</dbReference>
<gene>
    <name evidence="6" type="ORF">GCM10009550_62890</name>
</gene>
<evidence type="ECO:0000256" key="2">
    <source>
        <dbReference type="ARBA" id="ARBA00023125"/>
    </source>
</evidence>
<protein>
    <submittedName>
        <fullName evidence="6">TetR/AcrR family transcriptional regulator</fullName>
    </submittedName>
</protein>
<dbReference type="PANTHER" id="PTHR30055:SF234">
    <property type="entry name" value="HTH-TYPE TRANSCRIPTIONAL REGULATOR BETI"/>
    <property type="match status" value="1"/>
</dbReference>
<feature type="DNA-binding region" description="H-T-H motif" evidence="4">
    <location>
        <begin position="45"/>
        <end position="64"/>
    </location>
</feature>
<evidence type="ECO:0000313" key="7">
    <source>
        <dbReference type="Proteomes" id="UP001500665"/>
    </source>
</evidence>
<dbReference type="PROSITE" id="PS50977">
    <property type="entry name" value="HTH_TETR_2"/>
    <property type="match status" value="1"/>
</dbReference>
<dbReference type="SUPFAM" id="SSF46689">
    <property type="entry name" value="Homeodomain-like"/>
    <property type="match status" value="1"/>
</dbReference>
<evidence type="ECO:0000256" key="4">
    <source>
        <dbReference type="PROSITE-ProRule" id="PRU00335"/>
    </source>
</evidence>
<evidence type="ECO:0000256" key="3">
    <source>
        <dbReference type="ARBA" id="ARBA00023163"/>
    </source>
</evidence>
<dbReference type="InterPro" id="IPR009057">
    <property type="entry name" value="Homeodomain-like_sf"/>
</dbReference>
<dbReference type="EMBL" id="BAAAHH010000034">
    <property type="protein sequence ID" value="GAA0964613.1"/>
    <property type="molecule type" value="Genomic_DNA"/>
</dbReference>
<evidence type="ECO:0000256" key="1">
    <source>
        <dbReference type="ARBA" id="ARBA00023015"/>
    </source>
</evidence>
<dbReference type="InterPro" id="IPR036271">
    <property type="entry name" value="Tet_transcr_reg_TetR-rel_C_sf"/>
</dbReference>
<dbReference type="Gene3D" id="1.10.357.10">
    <property type="entry name" value="Tetracycline Repressor, domain 2"/>
    <property type="match status" value="1"/>
</dbReference>
<dbReference type="Pfam" id="PF00440">
    <property type="entry name" value="TetR_N"/>
    <property type="match status" value="1"/>
</dbReference>
<evidence type="ECO:0000259" key="5">
    <source>
        <dbReference type="PROSITE" id="PS50977"/>
    </source>
</evidence>
<dbReference type="SUPFAM" id="SSF48498">
    <property type="entry name" value="Tetracyclin repressor-like, C-terminal domain"/>
    <property type="match status" value="1"/>
</dbReference>
<reference evidence="6 7" key="1">
    <citation type="journal article" date="2019" name="Int. J. Syst. Evol. Microbiol.">
        <title>The Global Catalogue of Microorganisms (GCM) 10K type strain sequencing project: providing services to taxonomists for standard genome sequencing and annotation.</title>
        <authorList>
            <consortium name="The Broad Institute Genomics Platform"/>
            <consortium name="The Broad Institute Genome Sequencing Center for Infectious Disease"/>
            <person name="Wu L."/>
            <person name="Ma J."/>
        </authorList>
    </citation>
    <scope>NUCLEOTIDE SEQUENCE [LARGE SCALE GENOMIC DNA]</scope>
    <source>
        <strain evidence="6 7">JCM 10696</strain>
    </source>
</reference>
<keyword evidence="1" id="KW-0805">Transcription regulation</keyword>
<sequence length="201" mass="21468">MRYLRPMAGRRTEDRRLSFIEQARRDQLVETTIGLVAEHGYAAASLARIAQAAGITKGAVLYHFASKDAVVAAAHAHVLDALVADVGAAVDAAPPDQAPAAYTRRMVGYLTENPHHARMVIEAMTADGRPDAEARREPLAALLRRARGSRGLPPGPDPRTLALITGGAIDAIVTERLRDPGYDARTAAEALVTMLETALFA</sequence>
<accession>A0ABN1RUZ5</accession>
<dbReference type="InterPro" id="IPR001647">
    <property type="entry name" value="HTH_TetR"/>
</dbReference>
<dbReference type="PANTHER" id="PTHR30055">
    <property type="entry name" value="HTH-TYPE TRANSCRIPTIONAL REGULATOR RUTR"/>
    <property type="match status" value="1"/>
</dbReference>
<keyword evidence="7" id="KW-1185">Reference proteome</keyword>